<evidence type="ECO:0000313" key="2">
    <source>
        <dbReference type="Proteomes" id="UP000671938"/>
    </source>
</evidence>
<proteinExistence type="predicted"/>
<reference evidence="2" key="1">
    <citation type="submission" date="2020-03" db="EMBL/GenBank/DDBJ databases">
        <title>Development of an integrated pest management strategy to control Xanthomonas campestris pv. campestris by using bacteriophages.</title>
        <authorList>
            <person name="Holtappels D."/>
            <person name="Rombouts S."/>
            <person name="Lavigne R."/>
            <person name="Wagemans J."/>
        </authorList>
    </citation>
    <scope>NUCLEOTIDE SEQUENCE [LARGE SCALE GENOMIC DNA]</scope>
</reference>
<sequence>MIGTMHTIITKTEAKAQGRKTYFTGKPCPKGHSCERRVDNRACVECKRGTSSAWRDANPERKRTTAAAWRAANPEYHREYRAENLERASVTGAAWRAANPDRQRAAEAAWRAANSDRQRAINAAWQAANTERKRATDAAWRAANAQRLRAAAAAYRAANPEKANAITAKRRATKRGAIPADWCQTDQAKVRKMYAACKRLEALTGFPWNVDHRVPLSKGGTHCASNLQVIPARLNFRKGDKLMYVEAFAWVADAMADPALALPWMRNGGDADEQIINKPCSSVV</sequence>
<dbReference type="Gene3D" id="1.10.30.50">
    <property type="match status" value="1"/>
</dbReference>
<dbReference type="Proteomes" id="UP000671938">
    <property type="component" value="Segment"/>
</dbReference>
<dbReference type="EMBL" id="MT161381">
    <property type="protein sequence ID" value="QJB21767.1"/>
    <property type="molecule type" value="Genomic_DNA"/>
</dbReference>
<gene>
    <name evidence="1" type="ORF">XccvBFoX1_gp28</name>
</gene>
<evidence type="ECO:0000313" key="1">
    <source>
        <dbReference type="EMBL" id="QJB21767.1"/>
    </source>
</evidence>
<protein>
    <recommendedName>
        <fullName evidence="3">HNH endonuclease</fullName>
    </recommendedName>
</protein>
<dbReference type="InterPro" id="IPR003615">
    <property type="entry name" value="HNH_nuc"/>
</dbReference>
<evidence type="ECO:0008006" key="3">
    <source>
        <dbReference type="Google" id="ProtNLM"/>
    </source>
</evidence>
<keyword evidence="2" id="KW-1185">Reference proteome</keyword>
<accession>A0A858NWW5</accession>
<dbReference type="CDD" id="cd00085">
    <property type="entry name" value="HNHc"/>
    <property type="match status" value="1"/>
</dbReference>
<name>A0A858NWW5_9CAUD</name>
<organism evidence="1 2">
    <name type="scientific">Xanthomonas phage FoX1</name>
    <dbReference type="NCBI Taxonomy" id="2723897"/>
    <lineage>
        <taxon>Viruses</taxon>
        <taxon>Duplodnaviria</taxon>
        <taxon>Heunggongvirae</taxon>
        <taxon>Uroviricota</taxon>
        <taxon>Caudoviricetes</taxon>
        <taxon>Foxunavirus</taxon>
        <taxon>Foxunavirus fox1</taxon>
    </lineage>
</organism>